<comment type="caution">
    <text evidence="4">The sequence shown here is derived from an EMBL/GenBank/DDBJ whole genome shotgun (WGS) entry which is preliminary data.</text>
</comment>
<dbReference type="PANTHER" id="PTHR43420">
    <property type="entry name" value="ACETYLTRANSFERASE"/>
    <property type="match status" value="1"/>
</dbReference>
<dbReference type="Gene3D" id="3.40.630.30">
    <property type="match status" value="1"/>
</dbReference>
<dbReference type="InterPro" id="IPR016181">
    <property type="entry name" value="Acyl_CoA_acyltransferase"/>
</dbReference>
<dbReference type="Proteomes" id="UP001364890">
    <property type="component" value="Unassembled WGS sequence"/>
</dbReference>
<gene>
    <name evidence="4" type="ORF">WAX74_11515</name>
</gene>
<dbReference type="InterPro" id="IPR050680">
    <property type="entry name" value="YpeA/RimI_acetyltransf"/>
</dbReference>
<evidence type="ECO:0000256" key="1">
    <source>
        <dbReference type="ARBA" id="ARBA00022679"/>
    </source>
</evidence>
<feature type="domain" description="N-acetyltransferase" evidence="3">
    <location>
        <begin position="152"/>
        <end position="298"/>
    </location>
</feature>
<accession>A0ABU8F5H3</accession>
<proteinExistence type="predicted"/>
<dbReference type="EMBL" id="JBAWSY010000007">
    <property type="protein sequence ID" value="MEI4770263.1"/>
    <property type="molecule type" value="Genomic_DNA"/>
</dbReference>
<evidence type="ECO:0000313" key="5">
    <source>
        <dbReference type="Proteomes" id="UP001364890"/>
    </source>
</evidence>
<evidence type="ECO:0000256" key="2">
    <source>
        <dbReference type="ARBA" id="ARBA00023315"/>
    </source>
</evidence>
<dbReference type="RefSeq" id="WP_336497818.1">
    <property type="nucleotide sequence ID" value="NZ_JBAWSY010000007.1"/>
</dbReference>
<evidence type="ECO:0000259" key="3">
    <source>
        <dbReference type="PROSITE" id="PS51186"/>
    </source>
</evidence>
<dbReference type="PROSITE" id="PS51186">
    <property type="entry name" value="GNAT"/>
    <property type="match status" value="1"/>
</dbReference>
<dbReference type="InterPro" id="IPR000182">
    <property type="entry name" value="GNAT_dom"/>
</dbReference>
<protein>
    <submittedName>
        <fullName evidence="4">GNAT family N-acetyltransferase</fullName>
    </submittedName>
</protein>
<keyword evidence="2" id="KW-0012">Acyltransferase</keyword>
<sequence length="298" mass="34574">MRIEELKNDRVNDFIEYCKKHRSELDDSFLYDEDLQSFEPTVENPTYIVMNELNDEIVGAVSLIMDEYHRNGKKARFRIFHTEIESFVVYSALMKAIMTHTKELEKVFLFVPFENKKLAEVIEGLKFNVERYTFVLVREDIEVPKYNLPKGYEIRKLQPGEEETWCAVRNPSFARLKGSETPITPKMVNKMMTDKDHIEGGSMILYHGDKAVGVIRGTDDEYENAPIMNIGPIAIIPEYQGQGLGRILLRASLHFAKEKSYERTILCVNADNNHAKALYVQEGFKQVEAVTCYKYDIY</sequence>
<keyword evidence="1" id="KW-0808">Transferase</keyword>
<reference evidence="4 5" key="1">
    <citation type="submission" date="2024-01" db="EMBL/GenBank/DDBJ databases">
        <title>Seven novel Bacillus-like species.</title>
        <authorList>
            <person name="Liu G."/>
        </authorList>
    </citation>
    <scope>NUCLEOTIDE SEQUENCE [LARGE SCALE GENOMIC DNA]</scope>
    <source>
        <strain evidence="4 5">FJAT-51614</strain>
    </source>
</reference>
<dbReference type="Pfam" id="PF00583">
    <property type="entry name" value="Acetyltransf_1"/>
    <property type="match status" value="1"/>
</dbReference>
<name>A0ABU8F5H3_9BACI</name>
<keyword evidence="5" id="KW-1185">Reference proteome</keyword>
<organism evidence="4 5">
    <name type="scientific">Psychrobacillus mangrovi</name>
    <dbReference type="NCBI Taxonomy" id="3117745"/>
    <lineage>
        <taxon>Bacteria</taxon>
        <taxon>Bacillati</taxon>
        <taxon>Bacillota</taxon>
        <taxon>Bacilli</taxon>
        <taxon>Bacillales</taxon>
        <taxon>Bacillaceae</taxon>
        <taxon>Psychrobacillus</taxon>
    </lineage>
</organism>
<dbReference type="CDD" id="cd04301">
    <property type="entry name" value="NAT_SF"/>
    <property type="match status" value="1"/>
</dbReference>
<evidence type="ECO:0000313" key="4">
    <source>
        <dbReference type="EMBL" id="MEI4770263.1"/>
    </source>
</evidence>
<dbReference type="SUPFAM" id="SSF55729">
    <property type="entry name" value="Acyl-CoA N-acyltransferases (Nat)"/>
    <property type="match status" value="1"/>
</dbReference>